<evidence type="ECO:0000313" key="1">
    <source>
        <dbReference type="EMBL" id="UWP86708.1"/>
    </source>
</evidence>
<sequence length="112" mass="12434">MKSAQFCTVLEHRVDGPGTQRSLADALAGVHERWLAHRAGYASGEFFASLDGRQMLSVVRWESEADFAAFEASSDHPAVMADIQQELERLPGLTDTRVSRFRVLRRVEAATS</sequence>
<accession>A0ABY5W9F3</accession>
<dbReference type="Gene3D" id="3.30.70.100">
    <property type="match status" value="1"/>
</dbReference>
<protein>
    <submittedName>
        <fullName evidence="1">Antibiotic biosynthesis monooxygenase</fullName>
    </submittedName>
</protein>
<dbReference type="SUPFAM" id="SSF54909">
    <property type="entry name" value="Dimeric alpha+beta barrel"/>
    <property type="match status" value="1"/>
</dbReference>
<dbReference type="EMBL" id="CP073720">
    <property type="protein sequence ID" value="UWP86708.1"/>
    <property type="molecule type" value="Genomic_DNA"/>
</dbReference>
<dbReference type="RefSeq" id="WP_259866150.1">
    <property type="nucleotide sequence ID" value="NZ_BAAAST010000054.1"/>
</dbReference>
<dbReference type="GO" id="GO:0004497">
    <property type="term" value="F:monooxygenase activity"/>
    <property type="evidence" value="ECO:0007669"/>
    <property type="project" value="UniProtKB-KW"/>
</dbReference>
<keyword evidence="1" id="KW-0560">Oxidoreductase</keyword>
<name>A0ABY5W9F3_9ACTN</name>
<keyword evidence="2" id="KW-1185">Reference proteome</keyword>
<keyword evidence="1" id="KW-0503">Monooxygenase</keyword>
<dbReference type="InterPro" id="IPR011008">
    <property type="entry name" value="Dimeric_a/b-barrel"/>
</dbReference>
<gene>
    <name evidence="1" type="ORF">Dfulv_21695</name>
</gene>
<proteinExistence type="predicted"/>
<evidence type="ECO:0000313" key="2">
    <source>
        <dbReference type="Proteomes" id="UP001059617"/>
    </source>
</evidence>
<dbReference type="Proteomes" id="UP001059617">
    <property type="component" value="Chromosome"/>
</dbReference>
<reference evidence="1" key="1">
    <citation type="submission" date="2021-04" db="EMBL/GenBank/DDBJ databases">
        <authorList>
            <person name="Hartkoorn R.C."/>
            <person name="Beaudoing E."/>
            <person name="Hot D."/>
        </authorList>
    </citation>
    <scope>NUCLEOTIDE SEQUENCE</scope>
    <source>
        <strain evidence="1">NRRL B-16292</strain>
    </source>
</reference>
<reference evidence="1" key="2">
    <citation type="submission" date="2022-09" db="EMBL/GenBank/DDBJ databases">
        <title>Biosynthetic gene clusters of Dactylosporangioum fulvum.</title>
        <authorList>
            <person name="Caradec T."/>
        </authorList>
    </citation>
    <scope>NUCLEOTIDE SEQUENCE</scope>
    <source>
        <strain evidence="1">NRRL B-16292</strain>
    </source>
</reference>
<organism evidence="1 2">
    <name type="scientific">Dactylosporangium fulvum</name>
    <dbReference type="NCBI Taxonomy" id="53359"/>
    <lineage>
        <taxon>Bacteria</taxon>
        <taxon>Bacillati</taxon>
        <taxon>Actinomycetota</taxon>
        <taxon>Actinomycetes</taxon>
        <taxon>Micromonosporales</taxon>
        <taxon>Micromonosporaceae</taxon>
        <taxon>Dactylosporangium</taxon>
    </lineage>
</organism>